<dbReference type="InterPro" id="IPR047187">
    <property type="entry name" value="SF1_C_Upf1"/>
</dbReference>
<keyword evidence="1 5" id="KW-0547">Nucleotide-binding</keyword>
<dbReference type="FunFam" id="3.40.50.300:FF:000326">
    <property type="entry name" value="P-loop containing nucleoside triphosphate hydrolase"/>
    <property type="match status" value="1"/>
</dbReference>
<evidence type="ECO:0000313" key="9">
    <source>
        <dbReference type="Proteomes" id="UP001151287"/>
    </source>
</evidence>
<dbReference type="SUPFAM" id="SSF48452">
    <property type="entry name" value="TPR-like"/>
    <property type="match status" value="1"/>
</dbReference>
<proteinExistence type="predicted"/>
<evidence type="ECO:0000259" key="7">
    <source>
        <dbReference type="PROSITE" id="PS51198"/>
    </source>
</evidence>
<accession>A0A9Q0HPU3</accession>
<dbReference type="GO" id="GO:0005524">
    <property type="term" value="F:ATP binding"/>
    <property type="evidence" value="ECO:0007669"/>
    <property type="project" value="UniProtKB-UniRule"/>
</dbReference>
<dbReference type="EMBL" id="JAMQYH010000003">
    <property type="protein sequence ID" value="KAJ1693613.1"/>
    <property type="molecule type" value="Genomic_DNA"/>
</dbReference>
<dbReference type="InterPro" id="IPR041679">
    <property type="entry name" value="DNA2/NAM7-like_C"/>
</dbReference>
<evidence type="ECO:0000256" key="4">
    <source>
        <dbReference type="ARBA" id="ARBA00022840"/>
    </source>
</evidence>
<evidence type="ECO:0000256" key="3">
    <source>
        <dbReference type="ARBA" id="ARBA00022806"/>
    </source>
</evidence>
<dbReference type="Gene3D" id="3.40.50.300">
    <property type="entry name" value="P-loop containing nucleotide triphosphate hydrolases"/>
    <property type="match status" value="4"/>
</dbReference>
<sequence length="2529" mass="288100">MCGNAQEQDNPEMTELLEQLLSTDLNQSQLDALKSTISAIRYYKSSSMKLLWGPPGTGKTKTICSILWSLKRLKIRTLTCAPTNVAVVGVCSRLLHLLKSFWQNCNADGFPLCLANVVLFGSRGRMEIASALEDVFLDNRVCQLENCLSSVNGGSYGIHSMIHLLEDCVTLYDVFQESCKERDEVPLGFGDYLRKQFMKHKQNLDGCFKSLFAHLPRRFLSSENCMCIVSLQCLLKELGCLLSSSDITEEQLKQTFETPVSLSTTQKKLIESRRECLEQLMNLQGMLKLSLQSLTNCGSIREFCLQNATLVFCTASSSFLLHDAQTSGFDVVIIDEAAQLKECESIILLRLNCVKHALLVGDECQLPALVKSQVSKRSGFGTSLFARLVSVKHEKHLLNTQYRMHPTISLFPNNRFYDGKVLNGSNVLEDGYNKKYSHFLFGSYAFVNITDGSEETDDFGKSWRNWMEVAVVVHLIKNLYESWKRMGGKLTIGIVSPYTAQVITIKDRIGNKYDNDAGFLVRVKSIDGFQGQEEDIIILSTVRCNNTGTVGFLHDNQRTNVAITRARHCMWIVGSATTLLESGTIWSDIIFDARKRRCYFDAKDNEDLKKLILNVKNELDELADLLNPNSVLFSTTRWKVVFSDMFIKSFSKLKSKRARMGLIQLLLRLASGWRTKRKSVNMADRSFPARVYAMAELYLVWSIDLQKDQHVYTQIIKLWDLMPLNKVDGLLKRLDYIFSMYTDAYMERCKTICAEGMMEVPMMWIDGHEIARYKKNTQLDIREDQDFSEINSSFLEDSKVNDSLVLMRFYALSSGVVKHLLMAQDGSEIDVPFELNDQEMEIIMFPYSSFILGRSGTGKTTVLTTKLVRMEQQFFVASHGMGYSDVSSSEVVERSQSNEQMEEDVKTHFLKQVFLTVSPKLCSAIRDQVTRLVRFSNFGELSGPLDSLTMHDDMDKLYEFADIPDNFNDLTQNHYPLIITFRKFLMMLDGTMEFSFFNKFYAELGASAGEGVSKSRTLLALIQSKEVDFDKFSGSYWPRFNEQLTKHLDASTVFTQIISRIKGGFDSTEGAIGKEQYVSFSERRFSSLSRAVLERIYDIFLAYESKKRAAREFDLSDFVNNLHSRLNAGGNIGCAVDFIYVDEVQDLTVNQIGLLKHVCKNFNEGYVFAGDTAQTIARGIDFRFEEIRSLFYEEFLSDFKGKKKESRLSDMFQLCQNFRSHIGILKLGQSVIDLLYYFFPNSVDKLNPETSLIYGDAPLLLESSSDENPIIKIFGGSKRSGGRPTEFGAEQVILVRDDSGKREVLEVVGKRALVLTILDCKGLEFQDVFLYNFFGSSPLENKWRVLYGYLENEDILDPSMTRSYPKFDISAHNLLCSELKQLYVAITRTRQRLWICDNSEVFCKPMFDYWKKLCLVQGTELNSNFVEAMHTASTPADWRVRGIKLFNERQFEMATICFEKAGDAYYEHWARAAGLVERAEHSTLTNSGKAHTALQKAADIYETIQMFDEAATCYIKLGNYEKAGMIYLEKCGTSRLEEAGDCFEMIECWLHAADTYFQAKCFSKCASACLKGELFDTGLKYLQNWQLEEEQNEGKFEGLEAIRDDYLMNCANHLKQHGDLKNMMHFVKALNSMDKIRKFLISKDLLDELLTLELEADNFVEAAKIAQSKGDLLLEASVWEKAGSFEKASKLVVSDVITKSLWSYGSKGWPPKSFPKSEVLFTKAKGLAKKVSFSFYNSVCSELQLWDDKPKTVSKLIKLLVEAEKSQDIRLAFLSLRGLLDFHLAHENSYLSLSEEEPPLDFRKKFHEMMVQGVVSLNTLVHVWVQWREVATMVSSSLSEEFCHDYLGVRREENSDMYFILNPHACWIGRDRALKKSSGEQHLLSNEEYTLSASGYWHNEIFYVGKAVVEKLYSLLRATPGILSIVDCPAGAELVEESLRRILTCRNGKFTYGQLGRLSMIFFLNGKLPDNLFEKIMNFAENVPQWVELFASLEVFFVWGSERISMVVKFQKALQATYEANWMQELDYMSPHCYLYLLDLLTFFASSCLGSVGYMITTRSVLAEVVKLRGCETFLDSPIDQILPETGTLTSLRSSFEFIVKSIEALLGNKNEMFKWIANPGKFLSGRYDILHNLPVQFSSKLQQAARYSRDWNRSFISFVDAFASIGDPLVVISAKRDGLVFPPSKFFFFCCEEIRDRDHIMKVLFPKVTTTDVPSTTVPAEITVGRTEDQGNKEKWPLLNVIEEFQRCEKRDTAGVVHILGVLLLWLKQNKPHNGFYGQLVKETRRVYDHFEKITTIAEEKHSYPSLEDLYSYWQDGVTKLHLIIDTFVSEKLTEPKVSALEATKIVTSTLVLKEEVKEREQDKDTCKEPLWDKLASLQQGSYQKEDAKSIVDLLSTVLTLFDDSESVRNFDEHLVDEMQNIYSSFSDLLEIGETPTLEDLYSEWPHGEIKLKLIIDMILAAHKDTKSDCKAASGSGPAASKMVEEKAVKKTDVGPSSKHKKKEISKGKQEVEEGNSYSALLFHPEID</sequence>
<feature type="compositionally biased region" description="Basic and acidic residues" evidence="6">
    <location>
        <begin position="2484"/>
        <end position="2494"/>
    </location>
</feature>
<dbReference type="InterPro" id="IPR039904">
    <property type="entry name" value="TRANK1"/>
</dbReference>
<dbReference type="PROSITE" id="PS51198">
    <property type="entry name" value="UVRD_HELICASE_ATP_BIND"/>
    <property type="match status" value="1"/>
</dbReference>
<name>A0A9Q0HPU3_9POAL</name>
<dbReference type="GO" id="GO:0016787">
    <property type="term" value="F:hydrolase activity"/>
    <property type="evidence" value="ECO:0007669"/>
    <property type="project" value="UniProtKB-UniRule"/>
</dbReference>
<dbReference type="GO" id="GO:0005694">
    <property type="term" value="C:chromosome"/>
    <property type="evidence" value="ECO:0007669"/>
    <property type="project" value="UniProtKB-ARBA"/>
</dbReference>
<feature type="domain" description="UvrD-like helicase ATP-binding" evidence="7">
    <location>
        <begin position="832"/>
        <end position="1221"/>
    </location>
</feature>
<dbReference type="SUPFAM" id="SSF52540">
    <property type="entry name" value="P-loop containing nucleoside triphosphate hydrolases"/>
    <property type="match status" value="2"/>
</dbReference>
<dbReference type="PANTHER" id="PTHR21529:SF4">
    <property type="entry name" value="TPR AND ANKYRIN REPEAT-CONTAINING PROTEIN 1"/>
    <property type="match status" value="1"/>
</dbReference>
<evidence type="ECO:0000256" key="6">
    <source>
        <dbReference type="SAM" id="MobiDB-lite"/>
    </source>
</evidence>
<protein>
    <recommendedName>
        <fullName evidence="7">UvrD-like helicase ATP-binding domain-containing protein</fullName>
    </recommendedName>
</protein>
<keyword evidence="9" id="KW-1185">Reference proteome</keyword>
<evidence type="ECO:0000313" key="8">
    <source>
        <dbReference type="EMBL" id="KAJ1693613.1"/>
    </source>
</evidence>
<feature type="region of interest" description="Disordered" evidence="6">
    <location>
        <begin position="2471"/>
        <end position="2529"/>
    </location>
</feature>
<dbReference type="InterPro" id="IPR027417">
    <property type="entry name" value="P-loop_NTPase"/>
</dbReference>
<dbReference type="Gene3D" id="1.25.40.10">
    <property type="entry name" value="Tetratricopeptide repeat domain"/>
    <property type="match status" value="1"/>
</dbReference>
<evidence type="ECO:0000256" key="2">
    <source>
        <dbReference type="ARBA" id="ARBA00022801"/>
    </source>
</evidence>
<feature type="binding site" evidence="5">
    <location>
        <begin position="853"/>
        <end position="860"/>
    </location>
    <ligand>
        <name>ATP</name>
        <dbReference type="ChEBI" id="CHEBI:30616"/>
    </ligand>
</feature>
<keyword evidence="3 5" id="KW-0347">Helicase</keyword>
<dbReference type="Pfam" id="PF13087">
    <property type="entry name" value="AAA_12"/>
    <property type="match status" value="1"/>
</dbReference>
<gene>
    <name evidence="8" type="ORF">LUZ63_010311</name>
</gene>
<feature type="compositionally biased region" description="Low complexity" evidence="6">
    <location>
        <begin position="2473"/>
        <end position="2482"/>
    </location>
</feature>
<dbReference type="InterPro" id="IPR014016">
    <property type="entry name" value="UvrD-like_ATP-bd"/>
</dbReference>
<dbReference type="GO" id="GO:0004386">
    <property type="term" value="F:helicase activity"/>
    <property type="evidence" value="ECO:0007669"/>
    <property type="project" value="UniProtKB-UniRule"/>
</dbReference>
<organism evidence="8 9">
    <name type="scientific">Rhynchospora breviuscula</name>
    <dbReference type="NCBI Taxonomy" id="2022672"/>
    <lineage>
        <taxon>Eukaryota</taxon>
        <taxon>Viridiplantae</taxon>
        <taxon>Streptophyta</taxon>
        <taxon>Embryophyta</taxon>
        <taxon>Tracheophyta</taxon>
        <taxon>Spermatophyta</taxon>
        <taxon>Magnoliopsida</taxon>
        <taxon>Liliopsida</taxon>
        <taxon>Poales</taxon>
        <taxon>Cyperaceae</taxon>
        <taxon>Cyperoideae</taxon>
        <taxon>Rhynchosporeae</taxon>
        <taxon>Rhynchospora</taxon>
    </lineage>
</organism>
<dbReference type="CDD" id="cd18808">
    <property type="entry name" value="SF1_C_Upf1"/>
    <property type="match status" value="1"/>
</dbReference>
<reference evidence="8" key="1">
    <citation type="journal article" date="2022" name="Cell">
        <title>Repeat-based holocentromeres influence genome architecture and karyotype evolution.</title>
        <authorList>
            <person name="Hofstatter P.G."/>
            <person name="Thangavel G."/>
            <person name="Lux T."/>
            <person name="Neumann P."/>
            <person name="Vondrak T."/>
            <person name="Novak P."/>
            <person name="Zhang M."/>
            <person name="Costa L."/>
            <person name="Castellani M."/>
            <person name="Scott A."/>
            <person name="Toegelov H."/>
            <person name="Fuchs J."/>
            <person name="Mata-Sucre Y."/>
            <person name="Dias Y."/>
            <person name="Vanzela A.L.L."/>
            <person name="Huettel B."/>
            <person name="Almeida C.C.S."/>
            <person name="Simkova H."/>
            <person name="Souza G."/>
            <person name="Pedrosa-Harand A."/>
            <person name="Macas J."/>
            <person name="Mayer K.F.X."/>
            <person name="Houben A."/>
            <person name="Marques A."/>
        </authorList>
    </citation>
    <scope>NUCLEOTIDE SEQUENCE</scope>
    <source>
        <strain evidence="8">RhyBre1mFocal</strain>
    </source>
</reference>
<dbReference type="InterPro" id="IPR011990">
    <property type="entry name" value="TPR-like_helical_dom_sf"/>
</dbReference>
<keyword evidence="2 5" id="KW-0378">Hydrolase</keyword>
<evidence type="ECO:0000256" key="1">
    <source>
        <dbReference type="ARBA" id="ARBA00022741"/>
    </source>
</evidence>
<dbReference type="OrthoDB" id="3156807at2759"/>
<dbReference type="PANTHER" id="PTHR21529">
    <property type="entry name" value="MAMMARY TURMOR VIRUS RECEPTOR HOMOLOG 1, 2 MTVR1, 2"/>
    <property type="match status" value="1"/>
</dbReference>
<dbReference type="Pfam" id="PF13086">
    <property type="entry name" value="AAA_11"/>
    <property type="match status" value="1"/>
</dbReference>
<comment type="caution">
    <text evidence="8">The sequence shown here is derived from an EMBL/GenBank/DDBJ whole genome shotgun (WGS) entry which is preliminary data.</text>
</comment>
<keyword evidence="4 5" id="KW-0067">ATP-binding</keyword>
<evidence type="ECO:0000256" key="5">
    <source>
        <dbReference type="PROSITE-ProRule" id="PRU00560"/>
    </source>
</evidence>
<dbReference type="InterPro" id="IPR041677">
    <property type="entry name" value="DNA2/NAM7_AAA_11"/>
</dbReference>
<dbReference type="Proteomes" id="UP001151287">
    <property type="component" value="Unassembled WGS sequence"/>
</dbReference>